<evidence type="ECO:0000256" key="1">
    <source>
        <dbReference type="ARBA" id="ARBA00004418"/>
    </source>
</evidence>
<comment type="function">
    <text evidence="4">Involved in the assembly process of the P-ring formation. It may associate with FlgF on the rod constituting a structure essential for the P-ring assembly or may act as a modulator protein for the P-ring assembly.</text>
</comment>
<keyword evidence="6" id="KW-0969">Cilium</keyword>
<comment type="similarity">
    <text evidence="4">Belongs to the FlgA family.</text>
</comment>
<dbReference type="InterPro" id="IPR039246">
    <property type="entry name" value="Flagellar_FlgA"/>
</dbReference>
<dbReference type="Proteomes" id="UP000261704">
    <property type="component" value="Chromosome"/>
</dbReference>
<feature type="chain" id="PRO_5016479706" description="Flagella basal body P-ring formation protein FlgA" evidence="4">
    <location>
        <begin position="18"/>
        <end position="138"/>
    </location>
</feature>
<organism evidence="6 7">
    <name type="scientific">Profundibacter amoris</name>
    <dbReference type="NCBI Taxonomy" id="2171755"/>
    <lineage>
        <taxon>Bacteria</taxon>
        <taxon>Pseudomonadati</taxon>
        <taxon>Pseudomonadota</taxon>
        <taxon>Alphaproteobacteria</taxon>
        <taxon>Rhodobacterales</taxon>
        <taxon>Paracoccaceae</taxon>
        <taxon>Profundibacter</taxon>
    </lineage>
</organism>
<name>A0A347UL80_9RHOB</name>
<accession>A0A347UL80</accession>
<evidence type="ECO:0000259" key="5">
    <source>
        <dbReference type="SMART" id="SM00858"/>
    </source>
</evidence>
<sequence>MIRLIFILALLATPATAGTLVAARTVRSHAIITPDDIAVKDVVVPGALTFPEEAIGQEARVVLYAGRPIRPGDIGPAAIVDRNQIVRLIYQSGSLQIIADGRSLGRGGVGDFVRVMNLSSRTTVSGTIAADGSVTVGY</sequence>
<feature type="domain" description="SAF" evidence="5">
    <location>
        <begin position="17"/>
        <end position="75"/>
    </location>
</feature>
<evidence type="ECO:0000313" key="6">
    <source>
        <dbReference type="EMBL" id="AXX99608.1"/>
    </source>
</evidence>
<keyword evidence="4" id="KW-1005">Bacterial flagellum biogenesis</keyword>
<evidence type="ECO:0000313" key="7">
    <source>
        <dbReference type="Proteomes" id="UP000261704"/>
    </source>
</evidence>
<dbReference type="CDD" id="cd11614">
    <property type="entry name" value="SAF_CpaB_FlgA_like"/>
    <property type="match status" value="1"/>
</dbReference>
<dbReference type="InterPro" id="IPR013974">
    <property type="entry name" value="SAF"/>
</dbReference>
<keyword evidence="6" id="KW-0282">Flagellum</keyword>
<dbReference type="AlphaFoldDB" id="A0A347UL80"/>
<dbReference type="InterPro" id="IPR017585">
    <property type="entry name" value="SAF_FlgA"/>
</dbReference>
<evidence type="ECO:0000256" key="4">
    <source>
        <dbReference type="RuleBase" id="RU362063"/>
    </source>
</evidence>
<dbReference type="PANTHER" id="PTHR36307:SF1">
    <property type="entry name" value="FLAGELLA BASAL BODY P-RING FORMATION PROTEIN FLGA"/>
    <property type="match status" value="1"/>
</dbReference>
<dbReference type="SMART" id="SM00858">
    <property type="entry name" value="SAF"/>
    <property type="match status" value="1"/>
</dbReference>
<dbReference type="NCBIfam" id="TIGR03170">
    <property type="entry name" value="flgA_cterm"/>
    <property type="match status" value="1"/>
</dbReference>
<dbReference type="Gene3D" id="2.30.30.760">
    <property type="match status" value="1"/>
</dbReference>
<dbReference type="EMBL" id="CP032125">
    <property type="protein sequence ID" value="AXX99608.1"/>
    <property type="molecule type" value="Genomic_DNA"/>
</dbReference>
<comment type="subcellular location">
    <subcellularLocation>
        <location evidence="1 4">Periplasm</location>
    </subcellularLocation>
</comment>
<keyword evidence="2 4" id="KW-0732">Signal</keyword>
<dbReference type="KEGG" id="pamo:BAR1_17725"/>
<keyword evidence="7" id="KW-1185">Reference proteome</keyword>
<evidence type="ECO:0000256" key="2">
    <source>
        <dbReference type="ARBA" id="ARBA00022729"/>
    </source>
</evidence>
<dbReference type="Pfam" id="PF13144">
    <property type="entry name" value="ChapFlgA"/>
    <property type="match status" value="1"/>
</dbReference>
<dbReference type="RefSeq" id="WP_118944259.1">
    <property type="nucleotide sequence ID" value="NZ_CP032125.1"/>
</dbReference>
<reference evidence="6 7" key="1">
    <citation type="submission" date="2018-09" db="EMBL/GenBank/DDBJ databases">
        <title>Profundibacter amoris BAR1 gen. nov., sp. nov., a new member of the Roseobacter clade isolated at Lokis Castle Vent Field on the Arctic Mid-Oceanic Ridge.</title>
        <authorList>
            <person name="Le Moine Bauer S."/>
            <person name="Sjoeberg A.G."/>
            <person name="L'Haridon S."/>
            <person name="Stokke R."/>
            <person name="Roalkvam I."/>
            <person name="Steen I.H."/>
            <person name="Dahle H."/>
        </authorList>
    </citation>
    <scope>NUCLEOTIDE SEQUENCE [LARGE SCALE GENOMIC DNA]</scope>
    <source>
        <strain evidence="6 7">BAR1</strain>
    </source>
</reference>
<evidence type="ECO:0000256" key="3">
    <source>
        <dbReference type="ARBA" id="ARBA00022764"/>
    </source>
</evidence>
<dbReference type="GO" id="GO:0044780">
    <property type="term" value="P:bacterial-type flagellum assembly"/>
    <property type="evidence" value="ECO:0007669"/>
    <property type="project" value="InterPro"/>
</dbReference>
<keyword evidence="3 4" id="KW-0574">Periplasm</keyword>
<proteinExistence type="inferred from homology"/>
<gene>
    <name evidence="6" type="primary">flgA</name>
    <name evidence="6" type="ORF">BAR1_17725</name>
</gene>
<keyword evidence="6" id="KW-0966">Cell projection</keyword>
<feature type="signal peptide" evidence="4">
    <location>
        <begin position="1"/>
        <end position="17"/>
    </location>
</feature>
<dbReference type="GO" id="GO:0042597">
    <property type="term" value="C:periplasmic space"/>
    <property type="evidence" value="ECO:0007669"/>
    <property type="project" value="UniProtKB-SubCell"/>
</dbReference>
<protein>
    <recommendedName>
        <fullName evidence="4">Flagella basal body P-ring formation protein FlgA</fullName>
    </recommendedName>
</protein>
<dbReference type="OrthoDB" id="7619725at2"/>
<dbReference type="PANTHER" id="PTHR36307">
    <property type="entry name" value="FLAGELLA BASAL BODY P-RING FORMATION PROTEIN FLGA"/>
    <property type="match status" value="1"/>
</dbReference>